<sequence length="328" mass="33899">MGESAPLRLLSRTDLIDVPFPPAAVVAAVEQAYRSLGAGTAANPTKLTVGGVHDRSVAYAMLGRDTARGVVAMKTSYTFGPDDDRGGKRYTTMIMLYDDSTGAPIALLDGSRIGALRTPAVSALLARETLRPGARSVLVIGTGVQGRGALPHLLAANPGLDRLMLYGTHPDGIAAVQEELARHHPDRELELVDDPRAAAGQAGLVLGTAGPATQVAVEADDLAPGSTVILVGYGLAPSTLAGADRVIATSAAQMAVTGRDLAGPDGTLRPVDAELPDLIAGRAVGRQDEGQRIFAYNSGLVLTDIAVAHDLARRAIELGRGTEVALWV</sequence>
<name>A0A7Y9I713_9ACTN</name>
<gene>
    <name evidence="1" type="ORF">BKA15_002792</name>
</gene>
<keyword evidence="1" id="KW-0456">Lyase</keyword>
<dbReference type="Pfam" id="PF02423">
    <property type="entry name" value="OCD_Mu_crystall"/>
    <property type="match status" value="1"/>
</dbReference>
<dbReference type="GO" id="GO:0005737">
    <property type="term" value="C:cytoplasm"/>
    <property type="evidence" value="ECO:0007669"/>
    <property type="project" value="TreeGrafter"/>
</dbReference>
<dbReference type="InterPro" id="IPR003462">
    <property type="entry name" value="ODC_Mu_crystall"/>
</dbReference>
<dbReference type="InterPro" id="IPR036291">
    <property type="entry name" value="NAD(P)-bd_dom_sf"/>
</dbReference>
<dbReference type="EC" id="4.3.1.12" evidence="1"/>
<dbReference type="EMBL" id="JACCBU010000001">
    <property type="protein sequence ID" value="NYE71463.1"/>
    <property type="molecule type" value="Genomic_DNA"/>
</dbReference>
<comment type="caution">
    <text evidence="1">The sequence shown here is derived from an EMBL/GenBank/DDBJ whole genome shotgun (WGS) entry which is preliminary data.</text>
</comment>
<evidence type="ECO:0000313" key="2">
    <source>
        <dbReference type="Proteomes" id="UP000569914"/>
    </source>
</evidence>
<dbReference type="PANTHER" id="PTHR13812">
    <property type="entry name" value="KETIMINE REDUCTASE MU-CRYSTALLIN"/>
    <property type="match status" value="1"/>
</dbReference>
<accession>A0A7Y9I713</accession>
<dbReference type="Proteomes" id="UP000569914">
    <property type="component" value="Unassembled WGS sequence"/>
</dbReference>
<dbReference type="PIRSF" id="PIRSF001439">
    <property type="entry name" value="CryM"/>
    <property type="match status" value="1"/>
</dbReference>
<protein>
    <submittedName>
        <fullName evidence="1">Ornithine cyclodeaminase</fullName>
        <ecNumber evidence="1">4.3.1.12</ecNumber>
    </submittedName>
</protein>
<dbReference type="AlphaFoldDB" id="A0A7Y9I713"/>
<dbReference type="InterPro" id="IPR023401">
    <property type="entry name" value="ODC_N"/>
</dbReference>
<dbReference type="RefSeq" id="WP_179751618.1">
    <property type="nucleotide sequence ID" value="NZ_JACCBU010000001.1"/>
</dbReference>
<organism evidence="1 2">
    <name type="scientific">Microlunatus parietis</name>
    <dbReference type="NCBI Taxonomy" id="682979"/>
    <lineage>
        <taxon>Bacteria</taxon>
        <taxon>Bacillati</taxon>
        <taxon>Actinomycetota</taxon>
        <taxon>Actinomycetes</taxon>
        <taxon>Propionibacteriales</taxon>
        <taxon>Propionibacteriaceae</taxon>
        <taxon>Microlunatus</taxon>
    </lineage>
</organism>
<dbReference type="Gene3D" id="3.40.50.720">
    <property type="entry name" value="NAD(P)-binding Rossmann-like Domain"/>
    <property type="match status" value="1"/>
</dbReference>
<dbReference type="SUPFAM" id="SSF51735">
    <property type="entry name" value="NAD(P)-binding Rossmann-fold domains"/>
    <property type="match status" value="1"/>
</dbReference>
<proteinExistence type="predicted"/>
<keyword evidence="2" id="KW-1185">Reference proteome</keyword>
<dbReference type="PANTHER" id="PTHR13812:SF19">
    <property type="entry name" value="KETIMINE REDUCTASE MU-CRYSTALLIN"/>
    <property type="match status" value="1"/>
</dbReference>
<reference evidence="1 2" key="1">
    <citation type="submission" date="2020-07" db="EMBL/GenBank/DDBJ databases">
        <title>Sequencing the genomes of 1000 actinobacteria strains.</title>
        <authorList>
            <person name="Klenk H.-P."/>
        </authorList>
    </citation>
    <scope>NUCLEOTIDE SEQUENCE [LARGE SCALE GENOMIC DNA]</scope>
    <source>
        <strain evidence="1 2">DSM 22083</strain>
    </source>
</reference>
<evidence type="ECO:0000313" key="1">
    <source>
        <dbReference type="EMBL" id="NYE71463.1"/>
    </source>
</evidence>
<dbReference type="GO" id="GO:0008473">
    <property type="term" value="F:ornithine cyclodeaminase activity"/>
    <property type="evidence" value="ECO:0007669"/>
    <property type="project" value="UniProtKB-EC"/>
</dbReference>
<dbReference type="Gene3D" id="3.30.1780.10">
    <property type="entry name" value="ornithine cyclodeaminase, domain 1"/>
    <property type="match status" value="1"/>
</dbReference>